<name>A0A8G2BWQ2_9BACT</name>
<protein>
    <submittedName>
        <fullName evidence="14">Trk system potassium uptake protein TrkH</fullName>
    </submittedName>
</protein>
<feature type="transmembrane region" description="Helical" evidence="13">
    <location>
        <begin position="39"/>
        <end position="60"/>
    </location>
</feature>
<accession>A0A8G2BWQ2</accession>
<feature type="binding site" evidence="12">
    <location>
        <position position="113"/>
    </location>
    <ligand>
        <name>K(+)</name>
        <dbReference type="ChEBI" id="CHEBI:29103"/>
    </ligand>
</feature>
<dbReference type="AlphaFoldDB" id="A0A8G2BWQ2"/>
<dbReference type="PIRSF" id="PIRSF006247">
    <property type="entry name" value="TrkH"/>
    <property type="match status" value="1"/>
</dbReference>
<dbReference type="EMBL" id="FNVS01000009">
    <property type="protein sequence ID" value="SEF91590.1"/>
    <property type="molecule type" value="Genomic_DNA"/>
</dbReference>
<evidence type="ECO:0000256" key="10">
    <source>
        <dbReference type="ARBA" id="ARBA00023065"/>
    </source>
</evidence>
<evidence type="ECO:0000256" key="2">
    <source>
        <dbReference type="ARBA" id="ARBA00009137"/>
    </source>
</evidence>
<evidence type="ECO:0000256" key="12">
    <source>
        <dbReference type="PIRSR" id="PIRSR006247-1"/>
    </source>
</evidence>
<keyword evidence="3" id="KW-0813">Transport</keyword>
<comment type="caution">
    <text evidence="14">The sequence shown here is derived from an EMBL/GenBank/DDBJ whole genome shotgun (WGS) entry which is preliminary data.</text>
</comment>
<feature type="transmembrane region" description="Helical" evidence="13">
    <location>
        <begin position="276"/>
        <end position="293"/>
    </location>
</feature>
<gene>
    <name evidence="14" type="ORF">SAMN05444001_109124</name>
</gene>
<keyword evidence="7 13" id="KW-0812">Transmembrane</keyword>
<dbReference type="InterPro" id="IPR003445">
    <property type="entry name" value="Cat_transpt"/>
</dbReference>
<organism evidence="14 15">
    <name type="scientific">Parabacteroides chinchillae</name>
    <dbReference type="NCBI Taxonomy" id="871327"/>
    <lineage>
        <taxon>Bacteria</taxon>
        <taxon>Pseudomonadati</taxon>
        <taxon>Bacteroidota</taxon>
        <taxon>Bacteroidia</taxon>
        <taxon>Bacteroidales</taxon>
        <taxon>Tannerellaceae</taxon>
        <taxon>Parabacteroides</taxon>
    </lineage>
</organism>
<evidence type="ECO:0000256" key="11">
    <source>
        <dbReference type="ARBA" id="ARBA00023136"/>
    </source>
</evidence>
<feature type="transmembrane region" description="Helical" evidence="13">
    <location>
        <begin position="238"/>
        <end position="261"/>
    </location>
</feature>
<evidence type="ECO:0000256" key="13">
    <source>
        <dbReference type="SAM" id="Phobius"/>
    </source>
</evidence>
<comment type="subcellular location">
    <subcellularLocation>
        <location evidence="1">Cell inner membrane</location>
        <topology evidence="1">Multi-pass membrane protein</topology>
    </subcellularLocation>
</comment>
<sequence length="485" mass="53622">MLLNIRFIIKMLGGMFILETLFLLAATAVAFIYKGDDVIPLLQSCGIMFGTGLVCYMIGFRANEYNVGRREGMLIVTLTWIFCSLLGMLPFYIGGYINTVTDAFFETMSGFTTTGSTILTDIESLPKGVLFWRSLTQWQGGIGMVVFTVALLPIFGGGAAQMFDAETPGITHERFRPRIAQVAKRLWGVYMILTIILCCFLWAGPMDLYDAVNHAMTTMATGGYSTKNASIAYWNSAYIDYVITFFMCIGATNMALIYFFFNGKYGKLLKDEETHWFYIFVAGTMLIVTFYLMQKGFAGSFGEAFRLASFQVATLVSTCGFATANYIPWGPFFWLIAIILMIICGCAGSTCGGFKMGRFMILTKNLLNEFKKRTHPHAVVPVRVNGHALSDEVVYRVLSFAFIYISLIVVGCLLLMVDGVGFEESIGSAVSAVSNTGPGLGSVGPVDNFSALPDFSKWVLSFLMMTGRLEIFTVITILLPGFWKQ</sequence>
<feature type="transmembrane region" description="Helical" evidence="13">
    <location>
        <begin position="72"/>
        <end position="93"/>
    </location>
</feature>
<evidence type="ECO:0000256" key="4">
    <source>
        <dbReference type="ARBA" id="ARBA00022475"/>
    </source>
</evidence>
<dbReference type="Proteomes" id="UP000236725">
    <property type="component" value="Unassembled WGS sequence"/>
</dbReference>
<feature type="binding site" evidence="12">
    <location>
        <position position="318"/>
    </location>
    <ligand>
        <name>K(+)</name>
        <dbReference type="ChEBI" id="CHEBI:29103"/>
    </ligand>
</feature>
<evidence type="ECO:0000256" key="8">
    <source>
        <dbReference type="ARBA" id="ARBA00022958"/>
    </source>
</evidence>
<reference evidence="14 15" key="1">
    <citation type="submission" date="2016-10" db="EMBL/GenBank/DDBJ databases">
        <authorList>
            <person name="Varghese N."/>
            <person name="Submissions S."/>
        </authorList>
    </citation>
    <scope>NUCLEOTIDE SEQUENCE [LARGE SCALE GENOMIC DNA]</scope>
    <source>
        <strain evidence="14 15">DSM 29073</strain>
    </source>
</reference>
<dbReference type="GO" id="GO:0015379">
    <property type="term" value="F:potassium:chloride symporter activity"/>
    <property type="evidence" value="ECO:0007669"/>
    <property type="project" value="InterPro"/>
</dbReference>
<keyword evidence="10" id="KW-0406">Ion transport</keyword>
<dbReference type="Pfam" id="PF02386">
    <property type="entry name" value="TrkH"/>
    <property type="match status" value="1"/>
</dbReference>
<dbReference type="PANTHER" id="PTHR32024:SF2">
    <property type="entry name" value="TRK SYSTEM POTASSIUM UPTAKE PROTEIN TRKG-RELATED"/>
    <property type="match status" value="1"/>
</dbReference>
<feature type="binding site" evidence="12">
    <location>
        <position position="435"/>
    </location>
    <ligand>
        <name>K(+)</name>
        <dbReference type="ChEBI" id="CHEBI:29103"/>
    </ligand>
</feature>
<dbReference type="InterPro" id="IPR004772">
    <property type="entry name" value="TrkH"/>
</dbReference>
<keyword evidence="6" id="KW-0633">Potassium transport</keyword>
<comment type="similarity">
    <text evidence="2">Belongs to the TrkH potassium transport family.</text>
</comment>
<keyword evidence="8 12" id="KW-0630">Potassium</keyword>
<keyword evidence="5" id="KW-0997">Cell inner membrane</keyword>
<evidence type="ECO:0000256" key="9">
    <source>
        <dbReference type="ARBA" id="ARBA00022989"/>
    </source>
</evidence>
<feature type="binding site" evidence="12">
    <location>
        <position position="222"/>
    </location>
    <ligand>
        <name>K(+)</name>
        <dbReference type="ChEBI" id="CHEBI:29103"/>
    </ligand>
</feature>
<feature type="transmembrane region" description="Helical" evidence="13">
    <location>
        <begin position="142"/>
        <end position="165"/>
    </location>
</feature>
<keyword evidence="15" id="KW-1185">Reference proteome</keyword>
<keyword evidence="12" id="KW-0479">Metal-binding</keyword>
<evidence type="ECO:0000313" key="14">
    <source>
        <dbReference type="EMBL" id="SEF91590.1"/>
    </source>
</evidence>
<dbReference type="PANTHER" id="PTHR32024">
    <property type="entry name" value="TRK SYSTEM POTASSIUM UPTAKE PROTEIN TRKG-RELATED"/>
    <property type="match status" value="1"/>
</dbReference>
<evidence type="ECO:0000256" key="5">
    <source>
        <dbReference type="ARBA" id="ARBA00022519"/>
    </source>
</evidence>
<proteinExistence type="inferred from homology"/>
<evidence type="ECO:0000313" key="15">
    <source>
        <dbReference type="Proteomes" id="UP000236725"/>
    </source>
</evidence>
<evidence type="ECO:0000256" key="3">
    <source>
        <dbReference type="ARBA" id="ARBA00022448"/>
    </source>
</evidence>
<feature type="transmembrane region" description="Helical" evidence="13">
    <location>
        <begin position="458"/>
        <end position="483"/>
    </location>
</feature>
<keyword evidence="4" id="KW-1003">Cell membrane</keyword>
<feature type="transmembrane region" description="Helical" evidence="13">
    <location>
        <begin position="333"/>
        <end position="354"/>
    </location>
</feature>
<evidence type="ECO:0000256" key="7">
    <source>
        <dbReference type="ARBA" id="ARBA00022692"/>
    </source>
</evidence>
<evidence type="ECO:0000256" key="6">
    <source>
        <dbReference type="ARBA" id="ARBA00022538"/>
    </source>
</evidence>
<keyword evidence="9 13" id="KW-1133">Transmembrane helix</keyword>
<keyword evidence="11 13" id="KW-0472">Membrane</keyword>
<feature type="binding site" evidence="12">
    <location>
        <position position="114"/>
    </location>
    <ligand>
        <name>K(+)</name>
        <dbReference type="ChEBI" id="CHEBI:29103"/>
    </ligand>
</feature>
<dbReference type="GO" id="GO:0046872">
    <property type="term" value="F:metal ion binding"/>
    <property type="evidence" value="ECO:0007669"/>
    <property type="project" value="UniProtKB-KW"/>
</dbReference>
<dbReference type="GO" id="GO:0005886">
    <property type="term" value="C:plasma membrane"/>
    <property type="evidence" value="ECO:0007669"/>
    <property type="project" value="UniProtKB-SubCell"/>
</dbReference>
<feature type="transmembrane region" description="Helical" evidence="13">
    <location>
        <begin position="186"/>
        <end position="205"/>
    </location>
</feature>
<feature type="transmembrane region" description="Helical" evidence="13">
    <location>
        <begin position="12"/>
        <end position="33"/>
    </location>
</feature>
<evidence type="ECO:0000256" key="1">
    <source>
        <dbReference type="ARBA" id="ARBA00004429"/>
    </source>
</evidence>
<feature type="transmembrane region" description="Helical" evidence="13">
    <location>
        <begin position="393"/>
        <end position="417"/>
    </location>
</feature>